<comment type="caution">
    <text evidence="2">The sequence shown here is derived from an EMBL/GenBank/DDBJ whole genome shotgun (WGS) entry which is preliminary data.</text>
</comment>
<dbReference type="EMBL" id="JAGRRH010000018">
    <property type="protein sequence ID" value="KAG7351045.1"/>
    <property type="molecule type" value="Genomic_DNA"/>
</dbReference>
<sequence>MSFGGKQQRLRDTNFAGYLGRYYPLLSVGDTQRMNWSNEEPGEGSTEGPFNLKLQERCERRSIQLLDEDVNNKPKTKKELTTDLQREGNFKRSQKRLHCEGNAEANGRSWNRNIEMREKKLPGG</sequence>
<feature type="region of interest" description="Disordered" evidence="1">
    <location>
        <begin position="66"/>
        <end position="124"/>
    </location>
</feature>
<feature type="compositionally biased region" description="Basic and acidic residues" evidence="1">
    <location>
        <begin position="114"/>
        <end position="124"/>
    </location>
</feature>
<evidence type="ECO:0000313" key="2">
    <source>
        <dbReference type="EMBL" id="KAG7351045.1"/>
    </source>
</evidence>
<reference evidence="2" key="2">
    <citation type="submission" date="2021-04" db="EMBL/GenBank/DDBJ databases">
        <authorList>
            <person name="Podell S."/>
        </authorList>
    </citation>
    <scope>NUCLEOTIDE SEQUENCE</scope>
    <source>
        <strain evidence="2">Hildebrandi</strain>
    </source>
</reference>
<organism evidence="2 3">
    <name type="scientific">Nitzschia inconspicua</name>
    <dbReference type="NCBI Taxonomy" id="303405"/>
    <lineage>
        <taxon>Eukaryota</taxon>
        <taxon>Sar</taxon>
        <taxon>Stramenopiles</taxon>
        <taxon>Ochrophyta</taxon>
        <taxon>Bacillariophyta</taxon>
        <taxon>Bacillariophyceae</taxon>
        <taxon>Bacillariophycidae</taxon>
        <taxon>Bacillariales</taxon>
        <taxon>Bacillariaceae</taxon>
        <taxon>Nitzschia</taxon>
    </lineage>
</organism>
<proteinExistence type="predicted"/>
<accession>A0A9K3KXL6</accession>
<gene>
    <name evidence="2" type="ORF">IV203_010405</name>
</gene>
<dbReference type="AlphaFoldDB" id="A0A9K3KXL6"/>
<protein>
    <submittedName>
        <fullName evidence="2">Uncharacterized protein</fullName>
    </submittedName>
</protein>
<dbReference type="OrthoDB" id="45428at2759"/>
<name>A0A9K3KXL6_9STRA</name>
<feature type="compositionally biased region" description="Basic and acidic residues" evidence="1">
    <location>
        <begin position="77"/>
        <end position="90"/>
    </location>
</feature>
<reference evidence="2" key="1">
    <citation type="journal article" date="2021" name="Sci. Rep.">
        <title>Diploid genomic architecture of Nitzschia inconspicua, an elite biomass production diatom.</title>
        <authorList>
            <person name="Oliver A."/>
            <person name="Podell S."/>
            <person name="Pinowska A."/>
            <person name="Traller J.C."/>
            <person name="Smith S.R."/>
            <person name="McClure R."/>
            <person name="Beliaev A."/>
            <person name="Bohutskyi P."/>
            <person name="Hill E.A."/>
            <person name="Rabines A."/>
            <person name="Zheng H."/>
            <person name="Allen L.Z."/>
            <person name="Kuo A."/>
            <person name="Grigoriev I.V."/>
            <person name="Allen A.E."/>
            <person name="Hazlebeck D."/>
            <person name="Allen E.E."/>
        </authorList>
    </citation>
    <scope>NUCLEOTIDE SEQUENCE</scope>
    <source>
        <strain evidence="2">Hildebrandi</strain>
    </source>
</reference>
<dbReference type="Proteomes" id="UP000693970">
    <property type="component" value="Unassembled WGS sequence"/>
</dbReference>
<keyword evidence="3" id="KW-1185">Reference proteome</keyword>
<evidence type="ECO:0000256" key="1">
    <source>
        <dbReference type="SAM" id="MobiDB-lite"/>
    </source>
</evidence>
<evidence type="ECO:0000313" key="3">
    <source>
        <dbReference type="Proteomes" id="UP000693970"/>
    </source>
</evidence>